<reference evidence="3 4" key="1">
    <citation type="submission" date="2024-11" db="EMBL/GenBank/DDBJ databases">
        <authorList>
            <person name="Heng Y.C."/>
            <person name="Lim A.C.H."/>
            <person name="Lee J.K.Y."/>
            <person name="Kittelmann S."/>
        </authorList>
    </citation>
    <scope>NUCLEOTIDE SEQUENCE [LARGE SCALE GENOMIC DNA]</scope>
    <source>
        <strain evidence="3 4">WILCCON 0269</strain>
    </source>
</reference>
<accession>A0ABW8SQJ6</accession>
<feature type="domain" description="PBSX phage terminase small subunit-like N-terminal" evidence="2">
    <location>
        <begin position="1"/>
        <end position="51"/>
    </location>
</feature>
<feature type="compositionally biased region" description="Basic and acidic residues" evidence="1">
    <location>
        <begin position="54"/>
        <end position="69"/>
    </location>
</feature>
<dbReference type="NCBIfam" id="NF040601">
    <property type="entry name" value="TerS_not_xtmA"/>
    <property type="match status" value="1"/>
</dbReference>
<evidence type="ECO:0000259" key="2">
    <source>
        <dbReference type="Pfam" id="PF10668"/>
    </source>
</evidence>
<dbReference type="Proteomes" id="UP001623660">
    <property type="component" value="Unassembled WGS sequence"/>
</dbReference>
<evidence type="ECO:0000313" key="4">
    <source>
        <dbReference type="Proteomes" id="UP001623660"/>
    </source>
</evidence>
<sequence>MARPRSPNRDKAFEIYKEHGGNIDLVKIAELLNLSPGSIRGWKNKDKWDDKLNGTFPKDTERSKCDKQSRGIQNQRIRSGNHNPKNQFTKRNKKAESHGFFSRIFPPETMEIVQDIMIKDTLDMLWENIIIQYTAIARSQRIMHVKNKEEMIKELKKTKGIAIGEDKDAKVLNTEIEYEFQFAWDRQATFLQAQSRAMAELRSMIKQYDEILYNNWDMDTEEQKLRIEKIRVEIEKTNRDNLDEDIEYVIKDGGEDENYND</sequence>
<keyword evidence="4" id="KW-1185">Reference proteome</keyword>
<dbReference type="InterPro" id="IPR018925">
    <property type="entry name" value="XtmA-like_N"/>
</dbReference>
<proteinExistence type="predicted"/>
<dbReference type="RefSeq" id="WP_406794336.1">
    <property type="nucleotide sequence ID" value="NZ_JBJHZX010000051.1"/>
</dbReference>
<name>A0ABW8SQJ6_9CLOT</name>
<protein>
    <submittedName>
        <fullName evidence="3">Phage terminase small subunit</fullName>
    </submittedName>
</protein>
<dbReference type="EMBL" id="JBJHZX010000051">
    <property type="protein sequence ID" value="MFL0198230.1"/>
    <property type="molecule type" value="Genomic_DNA"/>
</dbReference>
<dbReference type="Pfam" id="PF10668">
    <property type="entry name" value="Phage_terminase"/>
    <property type="match status" value="1"/>
</dbReference>
<evidence type="ECO:0000256" key="1">
    <source>
        <dbReference type="SAM" id="MobiDB-lite"/>
    </source>
</evidence>
<feature type="region of interest" description="Disordered" evidence="1">
    <location>
        <begin position="54"/>
        <end position="94"/>
    </location>
</feature>
<organism evidence="3 4">
    <name type="scientific">Candidatus Clostridium eludens</name>
    <dbReference type="NCBI Taxonomy" id="3381663"/>
    <lineage>
        <taxon>Bacteria</taxon>
        <taxon>Bacillati</taxon>
        <taxon>Bacillota</taxon>
        <taxon>Clostridia</taxon>
        <taxon>Eubacteriales</taxon>
        <taxon>Clostridiaceae</taxon>
        <taxon>Clostridium</taxon>
    </lineage>
</organism>
<evidence type="ECO:0000313" key="3">
    <source>
        <dbReference type="EMBL" id="MFL0198230.1"/>
    </source>
</evidence>
<feature type="compositionally biased region" description="Polar residues" evidence="1">
    <location>
        <begin position="70"/>
        <end position="87"/>
    </location>
</feature>
<gene>
    <name evidence="3" type="primary">terS</name>
    <name evidence="3" type="ORF">ACJDU8_22095</name>
</gene>
<comment type="caution">
    <text evidence="3">The sequence shown here is derived from an EMBL/GenBank/DDBJ whole genome shotgun (WGS) entry which is preliminary data.</text>
</comment>